<evidence type="ECO:0000313" key="1">
    <source>
        <dbReference type="EMBL" id="OFI07060.1"/>
    </source>
</evidence>
<dbReference type="EMBL" id="LZFO01000005">
    <property type="protein sequence ID" value="OFI07060.1"/>
    <property type="molecule type" value="Genomic_DNA"/>
</dbReference>
<accession>A0A1E8F0V6</accession>
<sequence>MKIKLNFKSPFITGGIKLTNNYIESMDYIKGNVVRAAFAKFILENCSEFKEEEEIIVDGVKRKNWVTFRDGKRCKKCLYKNLCKKFSTMKFSFFYPEGVQIIPITAMRCKENEEHGFIDCLIDEKVCKKCPDGNGRVEGVTGYLKNNEDYNVKKMFLTKNQIDKYTETSKDGRLYSLVCVSETESNATKENSKNIFEGYIEGIEQDDIKNIDELRLGSYISIGFGKCSLICCKKENVKKDKIVKRMKDFSSKYSKFQDKKDSLNYVCIKFISDTKMNFQLSENYITTEEYMKKWKEALKINEEYEIEKVFAETFNFRGYDMSKISEDKREETCVMVKKGSVIVFKTQKAFEDIYNDFSTIKGFGLENENGFGDYEFYFGQVF</sequence>
<reference evidence="1 2" key="1">
    <citation type="submission" date="2016-06" db="EMBL/GenBank/DDBJ databases">
        <title>Genome sequence of Clostridium acetireducens DSM 10703.</title>
        <authorList>
            <person name="Poehlein A."/>
            <person name="Fluechter S."/>
            <person name="Duerre P."/>
            <person name="Daniel R."/>
        </authorList>
    </citation>
    <scope>NUCLEOTIDE SEQUENCE [LARGE SCALE GENOMIC DNA]</scope>
    <source>
        <strain evidence="1 2">DSM 10703</strain>
    </source>
</reference>
<evidence type="ECO:0000313" key="2">
    <source>
        <dbReference type="Proteomes" id="UP000175744"/>
    </source>
</evidence>
<proteinExistence type="predicted"/>
<dbReference type="AlphaFoldDB" id="A0A1E8F0V6"/>
<dbReference type="STRING" id="1121290.CLAOCE_04650"/>
<protein>
    <recommendedName>
        <fullName evidence="3">RAMP superfamily protein</fullName>
    </recommendedName>
</protein>
<name>A0A1E8F0V6_9CLOT</name>
<evidence type="ECO:0008006" key="3">
    <source>
        <dbReference type="Google" id="ProtNLM"/>
    </source>
</evidence>
<dbReference type="PATRIC" id="fig|1121290.3.peg.471"/>
<dbReference type="RefSeq" id="WP_070109435.1">
    <property type="nucleotide sequence ID" value="NZ_LZFO01000005.1"/>
</dbReference>
<dbReference type="Proteomes" id="UP000175744">
    <property type="component" value="Unassembled WGS sequence"/>
</dbReference>
<dbReference type="OrthoDB" id="1730014at2"/>
<organism evidence="1 2">
    <name type="scientific">Clostridium acetireducens DSM 10703</name>
    <dbReference type="NCBI Taxonomy" id="1121290"/>
    <lineage>
        <taxon>Bacteria</taxon>
        <taxon>Bacillati</taxon>
        <taxon>Bacillota</taxon>
        <taxon>Clostridia</taxon>
        <taxon>Eubacteriales</taxon>
        <taxon>Clostridiaceae</taxon>
        <taxon>Clostridium</taxon>
    </lineage>
</organism>
<keyword evidence="2" id="KW-1185">Reference proteome</keyword>
<gene>
    <name evidence="1" type="ORF">CLOACE_04650</name>
</gene>
<comment type="caution">
    <text evidence="1">The sequence shown here is derived from an EMBL/GenBank/DDBJ whole genome shotgun (WGS) entry which is preliminary data.</text>
</comment>